<dbReference type="Proteomes" id="UP000515203">
    <property type="component" value="Unplaced"/>
</dbReference>
<dbReference type="InParanoid" id="A0A6P3FXD0"/>
<dbReference type="GO" id="GO:0007166">
    <property type="term" value="P:cell surface receptor signaling pathway"/>
    <property type="evidence" value="ECO:0007669"/>
    <property type="project" value="TreeGrafter"/>
</dbReference>
<comment type="subcellular location">
    <subcellularLocation>
        <location evidence="1">Membrane</location>
        <topology evidence="1">Multi-pass membrane protein</topology>
    </subcellularLocation>
</comment>
<evidence type="ECO:0000256" key="2">
    <source>
        <dbReference type="ARBA" id="ARBA00009565"/>
    </source>
</evidence>
<evidence type="ECO:0000256" key="3">
    <source>
        <dbReference type="ARBA" id="ARBA00022692"/>
    </source>
</evidence>
<proteinExistence type="inferred from homology"/>
<sequence length="217" mass="24305">MGSSDTQSPVFLLFPPEVTDPQYQSAELRSIIYEYHDSMQKLFTSKMNILGATQVILGILIFSFGIVFLFTLVEPYPRFPFVIITGYPFWGSALFIASGAFLIALKRKTTRTMIKASCTMNFLSILGAMLGIILLVFGFLLDRNYLCGFAKDLAPCQEATVVFMGMLVMLLLFTMAELAISLSFCMWSVTYSVVRNGVKEHHGNKNVVYGYLRGLCM</sequence>
<keyword evidence="7" id="KW-1185">Reference proteome</keyword>
<dbReference type="Pfam" id="PF04103">
    <property type="entry name" value="CD20"/>
    <property type="match status" value="1"/>
</dbReference>
<gene>
    <name evidence="8" type="primary">Ms4a5</name>
</gene>
<organism evidence="7 8">
    <name type="scientific">Octodon degus</name>
    <name type="common">Degu</name>
    <name type="synonym">Sciurus degus</name>
    <dbReference type="NCBI Taxonomy" id="10160"/>
    <lineage>
        <taxon>Eukaryota</taxon>
        <taxon>Metazoa</taxon>
        <taxon>Chordata</taxon>
        <taxon>Craniata</taxon>
        <taxon>Vertebrata</taxon>
        <taxon>Euteleostomi</taxon>
        <taxon>Mammalia</taxon>
        <taxon>Eutheria</taxon>
        <taxon>Euarchontoglires</taxon>
        <taxon>Glires</taxon>
        <taxon>Rodentia</taxon>
        <taxon>Hystricomorpha</taxon>
        <taxon>Octodontidae</taxon>
        <taxon>Octodon</taxon>
    </lineage>
</organism>
<dbReference type="InterPro" id="IPR007237">
    <property type="entry name" value="CD20-like"/>
</dbReference>
<evidence type="ECO:0000256" key="6">
    <source>
        <dbReference type="SAM" id="Phobius"/>
    </source>
</evidence>
<comment type="similarity">
    <text evidence="2">Belongs to the MS4A family.</text>
</comment>
<dbReference type="GO" id="GO:0005886">
    <property type="term" value="C:plasma membrane"/>
    <property type="evidence" value="ECO:0007669"/>
    <property type="project" value="TreeGrafter"/>
</dbReference>
<dbReference type="FunCoup" id="A0A6P3FXD0">
    <property type="interactions" value="478"/>
</dbReference>
<feature type="transmembrane region" description="Helical" evidence="6">
    <location>
        <begin position="79"/>
        <end position="105"/>
    </location>
</feature>
<dbReference type="OrthoDB" id="10071849at2759"/>
<reference evidence="8" key="1">
    <citation type="submission" date="2025-08" db="UniProtKB">
        <authorList>
            <consortium name="RefSeq"/>
        </authorList>
    </citation>
    <scope>IDENTIFICATION</scope>
</reference>
<protein>
    <submittedName>
        <fullName evidence="8">Membrane-spanning 4-domains subfamily A member 5</fullName>
    </submittedName>
</protein>
<evidence type="ECO:0000256" key="5">
    <source>
        <dbReference type="ARBA" id="ARBA00023136"/>
    </source>
</evidence>
<evidence type="ECO:0000313" key="8">
    <source>
        <dbReference type="RefSeq" id="XP_004646829.1"/>
    </source>
</evidence>
<keyword evidence="4 6" id="KW-1133">Transmembrane helix</keyword>
<feature type="transmembrane region" description="Helical" evidence="6">
    <location>
        <begin position="161"/>
        <end position="189"/>
    </location>
</feature>
<feature type="transmembrane region" description="Helical" evidence="6">
    <location>
        <begin position="117"/>
        <end position="141"/>
    </location>
</feature>
<dbReference type="PANTHER" id="PTHR23320:SF54">
    <property type="entry name" value="MEMBRANE-SPANNING 4-DOMAINS SUBFAMILY A MEMBER 5"/>
    <property type="match status" value="1"/>
</dbReference>
<accession>A0A6P3FXD0</accession>
<evidence type="ECO:0000313" key="7">
    <source>
        <dbReference type="Proteomes" id="UP000515203"/>
    </source>
</evidence>
<dbReference type="PANTHER" id="PTHR23320">
    <property type="entry name" value="MEMBRANE-SPANNING 4-DOMAINS SUBFAMILY A MS4A -RELATED"/>
    <property type="match status" value="1"/>
</dbReference>
<dbReference type="AlphaFoldDB" id="A0A6P3FXD0"/>
<dbReference type="RefSeq" id="XP_004646829.1">
    <property type="nucleotide sequence ID" value="XM_004646772.2"/>
</dbReference>
<evidence type="ECO:0000256" key="1">
    <source>
        <dbReference type="ARBA" id="ARBA00004141"/>
    </source>
</evidence>
<feature type="transmembrane region" description="Helical" evidence="6">
    <location>
        <begin position="49"/>
        <end position="73"/>
    </location>
</feature>
<dbReference type="InterPro" id="IPR030417">
    <property type="entry name" value="MS4A"/>
</dbReference>
<dbReference type="GeneID" id="101590452"/>
<dbReference type="CTD" id="64232"/>
<keyword evidence="5 6" id="KW-0472">Membrane</keyword>
<evidence type="ECO:0000256" key="4">
    <source>
        <dbReference type="ARBA" id="ARBA00022989"/>
    </source>
</evidence>
<keyword evidence="3 6" id="KW-0812">Transmembrane</keyword>
<name>A0A6P3FXD0_OCTDE</name>